<feature type="transmembrane region" description="Helical" evidence="16">
    <location>
        <begin position="87"/>
        <end position="104"/>
    </location>
</feature>
<keyword evidence="17" id="KW-0132">Cell division</keyword>
<evidence type="ECO:0000256" key="14">
    <source>
        <dbReference type="ARBA" id="ARBA00044770"/>
    </source>
</evidence>
<feature type="transmembrane region" description="Helical" evidence="16">
    <location>
        <begin position="48"/>
        <end position="66"/>
    </location>
</feature>
<feature type="transmembrane region" description="Helical" evidence="16">
    <location>
        <begin position="177"/>
        <end position="194"/>
    </location>
</feature>
<evidence type="ECO:0000256" key="1">
    <source>
        <dbReference type="ARBA" id="ARBA00004141"/>
    </source>
</evidence>
<keyword evidence="4 16" id="KW-0812">Transmembrane</keyword>
<keyword evidence="6" id="KW-0573">Peptidoglycan synthesis</keyword>
<dbReference type="GO" id="GO:0051301">
    <property type="term" value="P:cell division"/>
    <property type="evidence" value="ECO:0007669"/>
    <property type="project" value="UniProtKB-KW"/>
</dbReference>
<sequence>MRLSLPRLKMPRLPGFSILVWISTALKGWVMGSREKDTDSLIMYDRTLLWLTFGLAAIGFIMVTSASMPIGQRLTNDPFFFAKRDGVYLILAFILAIITLRLPMEFWQRYSATMLLGSIILLMIVLVVGSSVKGASRWIDLGLLRIQPAELTKLSLFCYIANYLVRKGDEVRNNLRGFLKPMGVILVLAVLLLAQARPWYGGGVVCDYAGDVVPGRSEIVAVHCHYRYGHFSGCVADPRRTVPYPPCYRILEPVGRSLWQRLSVNAIVDGVWSR</sequence>
<keyword evidence="5" id="KW-0133">Cell shape</keyword>
<dbReference type="AlphaFoldDB" id="A0A484YM16"/>
<protein>
    <recommendedName>
        <fullName evidence="12">Probable peptidoglycan glycosyltransferase FtsW</fullName>
        <ecNumber evidence="14">2.4.99.28</ecNumber>
    </recommendedName>
    <alternativeName>
        <fullName evidence="13">Cell division protein FtsW</fullName>
    </alternativeName>
    <alternativeName>
        <fullName evidence="10">Cell wall polymerase</fullName>
    </alternativeName>
    <alternativeName>
        <fullName evidence="9">Peptidoglycan polymerase</fullName>
    </alternativeName>
</protein>
<evidence type="ECO:0000313" key="18">
    <source>
        <dbReference type="Proteomes" id="UP000372890"/>
    </source>
</evidence>
<name>A0A484YM16_ECOLX</name>
<accession>A0A484YM16</accession>
<evidence type="ECO:0000256" key="12">
    <source>
        <dbReference type="ARBA" id="ARBA00041185"/>
    </source>
</evidence>
<evidence type="ECO:0000256" key="5">
    <source>
        <dbReference type="ARBA" id="ARBA00022960"/>
    </source>
</evidence>
<evidence type="ECO:0000256" key="3">
    <source>
        <dbReference type="ARBA" id="ARBA00022679"/>
    </source>
</evidence>
<keyword evidence="3" id="KW-0808">Transferase</keyword>
<proteinExistence type="inferred from homology"/>
<evidence type="ECO:0000256" key="16">
    <source>
        <dbReference type="SAM" id="Phobius"/>
    </source>
</evidence>
<dbReference type="GO" id="GO:0015648">
    <property type="term" value="F:lipid-linked peptidoglycan transporter activity"/>
    <property type="evidence" value="ECO:0007669"/>
    <property type="project" value="TreeGrafter"/>
</dbReference>
<evidence type="ECO:0000256" key="4">
    <source>
        <dbReference type="ARBA" id="ARBA00022692"/>
    </source>
</evidence>
<dbReference type="PANTHER" id="PTHR30474">
    <property type="entry name" value="CELL CYCLE PROTEIN"/>
    <property type="match status" value="1"/>
</dbReference>
<dbReference type="Proteomes" id="UP000372890">
    <property type="component" value="Unassembled WGS sequence"/>
</dbReference>
<reference evidence="17 18" key="1">
    <citation type="submission" date="2019-03" db="EMBL/GenBank/DDBJ databases">
        <authorList>
            <consortium name="Pathogen Informatics"/>
        </authorList>
    </citation>
    <scope>NUCLEOTIDE SEQUENCE [LARGE SCALE GENOMIC DNA]</scope>
    <source>
        <strain evidence="17 18">NCTC9001</strain>
    </source>
</reference>
<evidence type="ECO:0000256" key="8">
    <source>
        <dbReference type="ARBA" id="ARBA00023136"/>
    </source>
</evidence>
<comment type="catalytic activity">
    <reaction evidence="15">
        <text>[GlcNAc-(1-&gt;4)-Mur2Ac(oyl-L-Ala-gamma-D-Glu-L-Lys-D-Ala-D-Ala)](n)-di-trans,octa-cis-undecaprenyl diphosphate + beta-D-GlcNAc-(1-&gt;4)-Mur2Ac(oyl-L-Ala-gamma-D-Glu-L-Lys-D-Ala-D-Ala)-di-trans,octa-cis-undecaprenyl diphosphate = [GlcNAc-(1-&gt;4)-Mur2Ac(oyl-L-Ala-gamma-D-Glu-L-Lys-D-Ala-D-Ala)](n+1)-di-trans,octa-cis-undecaprenyl diphosphate + di-trans,octa-cis-undecaprenyl diphosphate + H(+)</text>
        <dbReference type="Rhea" id="RHEA:23708"/>
        <dbReference type="Rhea" id="RHEA-COMP:9602"/>
        <dbReference type="Rhea" id="RHEA-COMP:9603"/>
        <dbReference type="ChEBI" id="CHEBI:15378"/>
        <dbReference type="ChEBI" id="CHEBI:58405"/>
        <dbReference type="ChEBI" id="CHEBI:60033"/>
        <dbReference type="ChEBI" id="CHEBI:78435"/>
        <dbReference type="EC" id="2.4.99.28"/>
    </reaction>
</comment>
<dbReference type="GO" id="GO:0008360">
    <property type="term" value="P:regulation of cell shape"/>
    <property type="evidence" value="ECO:0007669"/>
    <property type="project" value="UniProtKB-KW"/>
</dbReference>
<comment type="subcellular location">
    <subcellularLocation>
        <location evidence="1">Membrane</location>
        <topology evidence="1">Multi-pass membrane protein</topology>
    </subcellularLocation>
</comment>
<evidence type="ECO:0000256" key="10">
    <source>
        <dbReference type="ARBA" id="ARBA00033270"/>
    </source>
</evidence>
<dbReference type="Pfam" id="PF01098">
    <property type="entry name" value="FTSW_RODA_SPOVE"/>
    <property type="match status" value="1"/>
</dbReference>
<keyword evidence="7 16" id="KW-1133">Transmembrane helix</keyword>
<evidence type="ECO:0000256" key="15">
    <source>
        <dbReference type="ARBA" id="ARBA00049902"/>
    </source>
</evidence>
<comment type="similarity">
    <text evidence="11">Belongs to the SEDS family. FtsW subfamily.</text>
</comment>
<keyword evidence="17" id="KW-0131">Cell cycle</keyword>
<dbReference type="GO" id="GO:0032153">
    <property type="term" value="C:cell division site"/>
    <property type="evidence" value="ECO:0007669"/>
    <property type="project" value="TreeGrafter"/>
</dbReference>
<dbReference type="InterPro" id="IPR001182">
    <property type="entry name" value="FtsW/RodA"/>
</dbReference>
<dbReference type="GO" id="GO:0009252">
    <property type="term" value="P:peptidoglycan biosynthetic process"/>
    <property type="evidence" value="ECO:0007669"/>
    <property type="project" value="UniProtKB-KW"/>
</dbReference>
<dbReference type="GO" id="GO:0008955">
    <property type="term" value="F:peptidoglycan glycosyltransferase activity"/>
    <property type="evidence" value="ECO:0007669"/>
    <property type="project" value="UniProtKB-EC"/>
</dbReference>
<dbReference type="EMBL" id="CAADIS010000005">
    <property type="protein sequence ID" value="VFS36263.1"/>
    <property type="molecule type" value="Genomic_DNA"/>
</dbReference>
<keyword evidence="2" id="KW-0328">Glycosyltransferase</keyword>
<evidence type="ECO:0000256" key="2">
    <source>
        <dbReference type="ARBA" id="ARBA00022676"/>
    </source>
</evidence>
<organism evidence="17 18">
    <name type="scientific">Escherichia coli</name>
    <dbReference type="NCBI Taxonomy" id="562"/>
    <lineage>
        <taxon>Bacteria</taxon>
        <taxon>Pseudomonadati</taxon>
        <taxon>Pseudomonadota</taxon>
        <taxon>Gammaproteobacteria</taxon>
        <taxon>Enterobacterales</taxon>
        <taxon>Enterobacteriaceae</taxon>
        <taxon>Escherichia</taxon>
    </lineage>
</organism>
<evidence type="ECO:0000256" key="11">
    <source>
        <dbReference type="ARBA" id="ARBA00038053"/>
    </source>
</evidence>
<keyword evidence="8 16" id="KW-0472">Membrane</keyword>
<evidence type="ECO:0000256" key="13">
    <source>
        <dbReference type="ARBA" id="ARBA00041418"/>
    </source>
</evidence>
<evidence type="ECO:0000256" key="6">
    <source>
        <dbReference type="ARBA" id="ARBA00022984"/>
    </source>
</evidence>
<evidence type="ECO:0000313" key="17">
    <source>
        <dbReference type="EMBL" id="VFS36263.1"/>
    </source>
</evidence>
<evidence type="ECO:0000256" key="7">
    <source>
        <dbReference type="ARBA" id="ARBA00022989"/>
    </source>
</evidence>
<dbReference type="EC" id="2.4.99.28" evidence="14"/>
<dbReference type="GO" id="GO:0005886">
    <property type="term" value="C:plasma membrane"/>
    <property type="evidence" value="ECO:0007669"/>
    <property type="project" value="TreeGrafter"/>
</dbReference>
<evidence type="ECO:0000256" key="9">
    <source>
        <dbReference type="ARBA" id="ARBA00032370"/>
    </source>
</evidence>
<gene>
    <name evidence="17" type="primary">ftsW_1</name>
    <name evidence="17" type="ORF">NCTC9001_05314</name>
</gene>
<dbReference type="PANTHER" id="PTHR30474:SF2">
    <property type="entry name" value="PEPTIDOGLYCAN GLYCOSYLTRANSFERASE FTSW-RELATED"/>
    <property type="match status" value="1"/>
</dbReference>
<feature type="transmembrane region" description="Helical" evidence="16">
    <location>
        <begin position="110"/>
        <end position="132"/>
    </location>
</feature>